<organism evidence="1 2">
    <name type="scientific">Vanessa tameamea</name>
    <name type="common">Kamehameha butterfly</name>
    <dbReference type="NCBI Taxonomy" id="334116"/>
    <lineage>
        <taxon>Eukaryota</taxon>
        <taxon>Metazoa</taxon>
        <taxon>Ecdysozoa</taxon>
        <taxon>Arthropoda</taxon>
        <taxon>Hexapoda</taxon>
        <taxon>Insecta</taxon>
        <taxon>Pterygota</taxon>
        <taxon>Neoptera</taxon>
        <taxon>Endopterygota</taxon>
        <taxon>Lepidoptera</taxon>
        <taxon>Glossata</taxon>
        <taxon>Ditrysia</taxon>
        <taxon>Papilionoidea</taxon>
        <taxon>Nymphalidae</taxon>
        <taxon>Nymphalinae</taxon>
        <taxon>Vanessa</taxon>
    </lineage>
</organism>
<dbReference type="GeneID" id="113395170"/>
<dbReference type="OMA" id="TLRWIPP"/>
<evidence type="ECO:0000313" key="1">
    <source>
        <dbReference type="Proteomes" id="UP001652626"/>
    </source>
</evidence>
<dbReference type="Proteomes" id="UP001652626">
    <property type="component" value="Chromosome 11"/>
</dbReference>
<gene>
    <name evidence="2" type="primary">LOC113395170</name>
</gene>
<dbReference type="RefSeq" id="XP_026488521.2">
    <property type="nucleotide sequence ID" value="XM_026632736.2"/>
</dbReference>
<name>A0A8B8HXR5_VANTA</name>
<dbReference type="PANTHER" id="PTHR15396:SF1">
    <property type="entry name" value="RIBONUCLEASE P PROTEIN SUBUNIT P40"/>
    <property type="match status" value="1"/>
</dbReference>
<proteinExistence type="predicted"/>
<accession>A0A8B8HXR5</accession>
<sequence>MLCPEVWSFPPPKVITSYKKCANLETVISAVERNCFYKSAIVTCADELHTPQQITEILLEDTDYYKVFNCPLTEFVEPAFIQNFVKSGKLYCLTADVNCIVQNCAAITPDGVLTLNILESTYQTLGLEGSKCPHNYYQVMINLVDIKNVERTRKALSKIKSLNFYVSWEPDKNNVCPSSIAKYFCDRNFEVSCHSLEVQKITPDVREIPTLIDCEIEGIVEWIGMLAHGAELCPTEDYVSSYSEPECDSPLQSSRISLLIIKGFLTPNIISNACKSLADYVESRELKDYWSSISIQSIEDSLWQWSASSPKMFQSQNSSCNFFFSEGGCAIYSIGQLRYS</sequence>
<dbReference type="PANTHER" id="PTHR15396">
    <property type="entry name" value="RIBONUCLEASE P PROTEIN SUBUNIT P40"/>
    <property type="match status" value="1"/>
</dbReference>
<dbReference type="Pfam" id="PF08584">
    <property type="entry name" value="Ribonuc_P_40"/>
    <property type="match status" value="1"/>
</dbReference>
<keyword evidence="1" id="KW-1185">Reference proteome</keyword>
<evidence type="ECO:0000313" key="2">
    <source>
        <dbReference type="RefSeq" id="XP_026488521.2"/>
    </source>
</evidence>
<dbReference type="OrthoDB" id="63112at2759"/>
<protein>
    <submittedName>
        <fullName evidence="2">Uncharacterized protein LOC113395170</fullName>
    </submittedName>
</protein>
<dbReference type="InterPro" id="IPR013893">
    <property type="entry name" value="RNase_P_Rpp40"/>
</dbReference>
<reference evidence="2" key="1">
    <citation type="submission" date="2025-08" db="UniProtKB">
        <authorList>
            <consortium name="RefSeq"/>
        </authorList>
    </citation>
    <scope>IDENTIFICATION</scope>
    <source>
        <tissue evidence="2">Whole body</tissue>
    </source>
</reference>